<feature type="transmembrane region" description="Helical" evidence="2">
    <location>
        <begin position="219"/>
        <end position="237"/>
    </location>
</feature>
<dbReference type="InterPro" id="IPR002656">
    <property type="entry name" value="Acyl_transf_3_dom"/>
</dbReference>
<dbReference type="GO" id="GO:0000271">
    <property type="term" value="P:polysaccharide biosynthetic process"/>
    <property type="evidence" value="ECO:0007669"/>
    <property type="project" value="TreeGrafter"/>
</dbReference>
<keyword evidence="2" id="KW-1133">Transmembrane helix</keyword>
<feature type="domain" description="Acyltransferase 3" evidence="3">
    <location>
        <begin position="114"/>
        <end position="509"/>
    </location>
</feature>
<dbReference type="GeneID" id="9680816"/>
<dbReference type="OrthoDB" id="5405781at2759"/>
<evidence type="ECO:0000256" key="1">
    <source>
        <dbReference type="SAM" id="MobiDB-lite"/>
    </source>
</evidence>
<dbReference type="Pfam" id="PF01757">
    <property type="entry name" value="Acyl_transf_3"/>
    <property type="match status" value="1"/>
</dbReference>
<organism evidence="5">
    <name type="scientific">Micromonas pusilla (strain CCMP1545)</name>
    <name type="common">Picoplanktonic green alga</name>
    <dbReference type="NCBI Taxonomy" id="564608"/>
    <lineage>
        <taxon>Eukaryota</taxon>
        <taxon>Viridiplantae</taxon>
        <taxon>Chlorophyta</taxon>
        <taxon>Mamiellophyceae</taxon>
        <taxon>Mamiellales</taxon>
        <taxon>Mamiellaceae</taxon>
        <taxon>Micromonas</taxon>
    </lineage>
</organism>
<feature type="transmembrane region" description="Helical" evidence="2">
    <location>
        <begin position="495"/>
        <end position="513"/>
    </location>
</feature>
<feature type="compositionally biased region" description="Pro residues" evidence="1">
    <location>
        <begin position="95"/>
        <end position="105"/>
    </location>
</feature>
<keyword evidence="2" id="KW-0472">Membrane</keyword>
<feature type="compositionally biased region" description="Low complexity" evidence="1">
    <location>
        <begin position="33"/>
        <end position="53"/>
    </location>
</feature>
<feature type="transmembrane region" description="Helical" evidence="2">
    <location>
        <begin position="149"/>
        <end position="172"/>
    </location>
</feature>
<feature type="compositionally biased region" description="Low complexity" evidence="1">
    <location>
        <begin position="72"/>
        <end position="92"/>
    </location>
</feature>
<dbReference type="KEGG" id="mpp:MICPUCDRAFT_38255"/>
<dbReference type="EMBL" id="GG663735">
    <property type="protein sequence ID" value="EEH61041.1"/>
    <property type="molecule type" value="Genomic_DNA"/>
</dbReference>
<sequence length="534" mass="58819">MARPTPRASTRARAGEKDPIVWIPARSDRAVRRPPVSRARVAVDRASGAPRSPARLRARARPRRDGALHRLASTADRVSSSSAASPNDDAAAIEPPSPSPSPSPPAKKKRAFIPALDSTRFFLITYIAVGHFIACCTKDPLTLRMLSQVNVVVGAFFVISGYVVAYTCTELGEYRASPRISPAPAFILSRVMGYYPLYLLAQVVFGWVFVYADNLYNGPIATVFHGLITMTLTQAWFPAHAELWNAPTWFLSALTFATVALPFCLPSIASWKKKGLKTAMIALTAISLIAKVAYSYDTGGWFFMEGVMSPKTHPSWLFWNAQRFSPFAALVEILIGCVAARSVMVRECADKGEEKGVNENGESSTVTDTDTNNASGWMASSPVVPLLGMAFVLIARGFEWLTLNDGLTRGLFFIPLFVSFIKRIHVQTVYVDLPNAAKEGHKSFSTMMSHKWLTYLGAISFPIYILHGPIGQIFYKRAVASKLWGTVFTKYPEFFPAYLAIVLLAAVVVHEKFMKNKAIQGWFQERGQAIAAKF</sequence>
<keyword evidence="2" id="KW-0812">Transmembrane</keyword>
<reference evidence="4 5" key="1">
    <citation type="journal article" date="2009" name="Science">
        <title>Green evolution and dynamic adaptations revealed by genomes of the marine picoeukaryotes Micromonas.</title>
        <authorList>
            <person name="Worden A.Z."/>
            <person name="Lee J.H."/>
            <person name="Mock T."/>
            <person name="Rouze P."/>
            <person name="Simmons M.P."/>
            <person name="Aerts A.L."/>
            <person name="Allen A.E."/>
            <person name="Cuvelier M.L."/>
            <person name="Derelle E."/>
            <person name="Everett M.V."/>
            <person name="Foulon E."/>
            <person name="Grimwood J."/>
            <person name="Gundlach H."/>
            <person name="Henrissat B."/>
            <person name="Napoli C."/>
            <person name="McDonald S.M."/>
            <person name="Parker M.S."/>
            <person name="Rombauts S."/>
            <person name="Salamov A."/>
            <person name="Von Dassow P."/>
            <person name="Badger J.H."/>
            <person name="Coutinho P.M."/>
            <person name="Demir E."/>
            <person name="Dubchak I."/>
            <person name="Gentemann C."/>
            <person name="Eikrem W."/>
            <person name="Gready J.E."/>
            <person name="John U."/>
            <person name="Lanier W."/>
            <person name="Lindquist E.A."/>
            <person name="Lucas S."/>
            <person name="Mayer K.F."/>
            <person name="Moreau H."/>
            <person name="Not F."/>
            <person name="Otillar R."/>
            <person name="Panaud O."/>
            <person name="Pangilinan J."/>
            <person name="Paulsen I."/>
            <person name="Piegu B."/>
            <person name="Poliakov A."/>
            <person name="Robbens S."/>
            <person name="Schmutz J."/>
            <person name="Toulza E."/>
            <person name="Wyss T."/>
            <person name="Zelensky A."/>
            <person name="Zhou K."/>
            <person name="Armbrust E.V."/>
            <person name="Bhattacharya D."/>
            <person name="Goodenough U.W."/>
            <person name="Van de Peer Y."/>
            <person name="Grigoriev I.V."/>
        </authorList>
    </citation>
    <scope>NUCLEOTIDE SEQUENCE [LARGE SCALE GENOMIC DNA]</scope>
    <source>
        <strain evidence="4 5">CCMP1545</strain>
    </source>
</reference>
<feature type="region of interest" description="Disordered" evidence="1">
    <location>
        <begin position="354"/>
        <end position="373"/>
    </location>
</feature>
<feature type="region of interest" description="Disordered" evidence="1">
    <location>
        <begin position="1"/>
        <end position="109"/>
    </location>
</feature>
<dbReference type="GO" id="GO:0016747">
    <property type="term" value="F:acyltransferase activity, transferring groups other than amino-acyl groups"/>
    <property type="evidence" value="ECO:0007669"/>
    <property type="project" value="InterPro"/>
</dbReference>
<evidence type="ECO:0000313" key="5">
    <source>
        <dbReference type="Proteomes" id="UP000001876"/>
    </source>
</evidence>
<dbReference type="eggNOG" id="ENOG502SJ39">
    <property type="taxonomic scope" value="Eukaryota"/>
</dbReference>
<feature type="transmembrane region" description="Helical" evidence="2">
    <location>
        <begin position="452"/>
        <end position="475"/>
    </location>
</feature>
<dbReference type="PANTHER" id="PTHR23028:SF53">
    <property type="entry name" value="ACYL_TRANSF_3 DOMAIN-CONTAINING PROTEIN"/>
    <property type="match status" value="1"/>
</dbReference>
<dbReference type="Proteomes" id="UP000001876">
    <property type="component" value="Unassembled WGS sequence"/>
</dbReference>
<feature type="transmembrane region" description="Helical" evidence="2">
    <location>
        <begin position="281"/>
        <end position="304"/>
    </location>
</feature>
<dbReference type="GO" id="GO:0016020">
    <property type="term" value="C:membrane"/>
    <property type="evidence" value="ECO:0007669"/>
    <property type="project" value="TreeGrafter"/>
</dbReference>
<dbReference type="OMA" id="HAELWNA"/>
<evidence type="ECO:0000256" key="2">
    <source>
        <dbReference type="SAM" id="Phobius"/>
    </source>
</evidence>
<feature type="transmembrane region" description="Helical" evidence="2">
    <location>
        <begin position="192"/>
        <end position="212"/>
    </location>
</feature>
<dbReference type="InterPro" id="IPR050879">
    <property type="entry name" value="Acyltransferase_3"/>
</dbReference>
<feature type="transmembrane region" description="Helical" evidence="2">
    <location>
        <begin position="119"/>
        <end position="137"/>
    </location>
</feature>
<protein>
    <submittedName>
        <fullName evidence="4">Predicted protein</fullName>
    </submittedName>
</protein>
<feature type="compositionally biased region" description="Polar residues" evidence="1">
    <location>
        <begin position="363"/>
        <end position="373"/>
    </location>
</feature>
<accession>C1MJ85</accession>
<proteinExistence type="predicted"/>
<dbReference type="RefSeq" id="XP_003055789.1">
    <property type="nucleotide sequence ID" value="XM_003055743.1"/>
</dbReference>
<evidence type="ECO:0000313" key="4">
    <source>
        <dbReference type="EMBL" id="EEH61041.1"/>
    </source>
</evidence>
<feature type="transmembrane region" description="Helical" evidence="2">
    <location>
        <begin position="324"/>
        <end position="344"/>
    </location>
</feature>
<keyword evidence="5" id="KW-1185">Reference proteome</keyword>
<name>C1MJ85_MICPC</name>
<dbReference type="PANTHER" id="PTHR23028">
    <property type="entry name" value="ACETYLTRANSFERASE"/>
    <property type="match status" value="1"/>
</dbReference>
<feature type="transmembrane region" description="Helical" evidence="2">
    <location>
        <begin position="249"/>
        <end position="269"/>
    </location>
</feature>
<feature type="compositionally biased region" description="Low complexity" evidence="1">
    <location>
        <begin position="1"/>
        <end position="12"/>
    </location>
</feature>
<dbReference type="AlphaFoldDB" id="C1MJ85"/>
<gene>
    <name evidence="4" type="ORF">MICPUCDRAFT_38255</name>
</gene>
<evidence type="ECO:0000259" key="3">
    <source>
        <dbReference type="Pfam" id="PF01757"/>
    </source>
</evidence>